<keyword evidence="6" id="KW-0408">Iron</keyword>
<accession>A0A7S0EFU9</accession>
<dbReference type="GO" id="GO:0008616">
    <property type="term" value="P:tRNA queuosine(34) biosynthetic process"/>
    <property type="evidence" value="ECO:0007669"/>
    <property type="project" value="UniProtKB-KW"/>
</dbReference>
<gene>
    <name evidence="10" type="ORF">PANT1444_LOCUS7460</name>
</gene>
<proteinExistence type="inferred from homology"/>
<dbReference type="PANTHER" id="PTHR36701:SF1">
    <property type="entry name" value="EPOXYQUEUOSINE REDUCTASE QUEH"/>
    <property type="match status" value="1"/>
</dbReference>
<evidence type="ECO:0000256" key="5">
    <source>
        <dbReference type="ARBA" id="ARBA00023002"/>
    </source>
</evidence>
<dbReference type="SUPFAM" id="SSF52402">
    <property type="entry name" value="Adenine nucleotide alpha hydrolases-like"/>
    <property type="match status" value="1"/>
</dbReference>
<keyword evidence="7" id="KW-0411">Iron-sulfur</keyword>
<evidence type="ECO:0000313" key="10">
    <source>
        <dbReference type="EMBL" id="CAD8482250.1"/>
    </source>
</evidence>
<evidence type="ECO:0000256" key="6">
    <source>
        <dbReference type="ARBA" id="ARBA00023004"/>
    </source>
</evidence>
<reference evidence="10" key="1">
    <citation type="submission" date="2021-01" db="EMBL/GenBank/DDBJ databases">
        <authorList>
            <person name="Corre E."/>
            <person name="Pelletier E."/>
            <person name="Niang G."/>
            <person name="Scheremetjew M."/>
            <person name="Finn R."/>
            <person name="Kale V."/>
            <person name="Holt S."/>
            <person name="Cochrane G."/>
            <person name="Meng A."/>
            <person name="Brown T."/>
            <person name="Cohen L."/>
        </authorList>
    </citation>
    <scope>NUCLEOTIDE SEQUENCE</scope>
    <source>
        <strain evidence="10">CCMP1374</strain>
    </source>
</reference>
<dbReference type="GO" id="GO:0051539">
    <property type="term" value="F:4 iron, 4 sulfur cluster binding"/>
    <property type="evidence" value="ECO:0007669"/>
    <property type="project" value="UniProtKB-KW"/>
</dbReference>
<dbReference type="HAMAP" id="MF_02089">
    <property type="entry name" value="QueH"/>
    <property type="match status" value="1"/>
</dbReference>
<dbReference type="InterPro" id="IPR003828">
    <property type="entry name" value="QueH"/>
</dbReference>
<dbReference type="GO" id="GO:0046872">
    <property type="term" value="F:metal ion binding"/>
    <property type="evidence" value="ECO:0007669"/>
    <property type="project" value="UniProtKB-KW"/>
</dbReference>
<dbReference type="AlphaFoldDB" id="A0A7S0EFU9"/>
<dbReference type="Pfam" id="PF02677">
    <property type="entry name" value="QueH"/>
    <property type="match status" value="1"/>
</dbReference>
<evidence type="ECO:0000256" key="8">
    <source>
        <dbReference type="ARBA" id="ARBA00023157"/>
    </source>
</evidence>
<protein>
    <recommendedName>
        <fullName evidence="11">Epoxyqueuosine reductase</fullName>
    </recommendedName>
</protein>
<evidence type="ECO:0000256" key="1">
    <source>
        <dbReference type="ARBA" id="ARBA00022485"/>
    </source>
</evidence>
<sequence>MLLQRSRHLSTAFSAARRPLISLARRHASSGGASSDSGAAVQRLGLPDSSSKRILLHSCCAPCSGAMVQEMVEAGHDISIFFYNPNIHPKREYEIRKEENKRYAADLGIPFVDADYDTEEWYRRARGMEFDPERGGRCSMCFDMRMERTALHAYEHGFDCFTTTNATSRWKDQQQVNKSGLKAAARYDFTPYYWVYDWQTDAMTRRKYEINAGMRFYKQEYCGCSFSLRDNNLYRKQHGQPPVRIGGEEAGVGSRYYVDPEADAAEESQDEVDAFFASAVAEIPFDSAKVLQGRQRSDGADAANEKTNNW</sequence>
<keyword evidence="2" id="KW-0819">tRNA processing</keyword>
<keyword evidence="9" id="KW-0676">Redox-active center</keyword>
<evidence type="ECO:0000256" key="2">
    <source>
        <dbReference type="ARBA" id="ARBA00022694"/>
    </source>
</evidence>
<evidence type="ECO:0000256" key="4">
    <source>
        <dbReference type="ARBA" id="ARBA00022785"/>
    </source>
</evidence>
<dbReference type="PANTHER" id="PTHR36701">
    <property type="entry name" value="EPOXYQUEUOSINE REDUCTASE QUEH"/>
    <property type="match status" value="1"/>
</dbReference>
<keyword evidence="8" id="KW-1015">Disulfide bond</keyword>
<evidence type="ECO:0008006" key="11">
    <source>
        <dbReference type="Google" id="ProtNLM"/>
    </source>
</evidence>
<evidence type="ECO:0000256" key="9">
    <source>
        <dbReference type="ARBA" id="ARBA00023284"/>
    </source>
</evidence>
<evidence type="ECO:0000256" key="3">
    <source>
        <dbReference type="ARBA" id="ARBA00022723"/>
    </source>
</evidence>
<keyword evidence="4" id="KW-0671">Queuosine biosynthesis</keyword>
<keyword evidence="1" id="KW-0004">4Fe-4S</keyword>
<keyword evidence="3" id="KW-0479">Metal-binding</keyword>
<dbReference type="EMBL" id="HBEP01013200">
    <property type="protein sequence ID" value="CAD8482250.1"/>
    <property type="molecule type" value="Transcribed_RNA"/>
</dbReference>
<keyword evidence="5" id="KW-0560">Oxidoreductase</keyword>
<name>A0A7S0EFU9_9EUKA</name>
<dbReference type="GO" id="GO:0016491">
    <property type="term" value="F:oxidoreductase activity"/>
    <property type="evidence" value="ECO:0007669"/>
    <property type="project" value="UniProtKB-KW"/>
</dbReference>
<evidence type="ECO:0000256" key="7">
    <source>
        <dbReference type="ARBA" id="ARBA00023014"/>
    </source>
</evidence>
<organism evidence="10">
    <name type="scientific">Phaeocystis antarctica</name>
    <dbReference type="NCBI Taxonomy" id="33657"/>
    <lineage>
        <taxon>Eukaryota</taxon>
        <taxon>Haptista</taxon>
        <taxon>Haptophyta</taxon>
        <taxon>Prymnesiophyceae</taxon>
        <taxon>Phaeocystales</taxon>
        <taxon>Phaeocystaceae</taxon>
        <taxon>Phaeocystis</taxon>
    </lineage>
</organism>